<proteinExistence type="inferred from homology"/>
<dbReference type="PANTHER" id="PTHR43788">
    <property type="entry name" value="DNA2/NAM7 HELICASE FAMILY MEMBER"/>
    <property type="match status" value="1"/>
</dbReference>
<dbReference type="GO" id="GO:0009338">
    <property type="term" value="C:exodeoxyribonuclease V complex"/>
    <property type="evidence" value="ECO:0007669"/>
    <property type="project" value="TreeGrafter"/>
</dbReference>
<dbReference type="GO" id="GO:0005524">
    <property type="term" value="F:ATP binding"/>
    <property type="evidence" value="ECO:0007669"/>
    <property type="project" value="UniProtKB-KW"/>
</dbReference>
<dbReference type="InterPro" id="IPR010994">
    <property type="entry name" value="RuvA_2-like"/>
</dbReference>
<dbReference type="InterPro" id="IPR027417">
    <property type="entry name" value="P-loop_NTPase"/>
</dbReference>
<evidence type="ECO:0000313" key="5">
    <source>
        <dbReference type="Proteomes" id="UP000052008"/>
    </source>
</evidence>
<dbReference type="Pfam" id="PF23139">
    <property type="entry name" value="OB_YrrC"/>
    <property type="match status" value="1"/>
</dbReference>
<dbReference type="Pfam" id="PF18335">
    <property type="entry name" value="SH3_13"/>
    <property type="match status" value="1"/>
</dbReference>
<dbReference type="Gene3D" id="1.10.150.20">
    <property type="entry name" value="5' to 3' exonuclease, C-terminal subdomain"/>
    <property type="match status" value="1"/>
</dbReference>
<dbReference type="AlphaFoldDB" id="A0A0S7WVA7"/>
<dbReference type="CDD" id="cd18809">
    <property type="entry name" value="SF1_C_RecD"/>
    <property type="match status" value="1"/>
</dbReference>
<evidence type="ECO:0000256" key="1">
    <source>
        <dbReference type="ARBA" id="ARBA00022741"/>
    </source>
</evidence>
<dbReference type="Pfam" id="PF14520">
    <property type="entry name" value="HHH_5"/>
    <property type="match status" value="1"/>
</dbReference>
<gene>
    <name evidence="4" type="ORF">AMJ39_01910</name>
</gene>
<dbReference type="InterPro" id="IPR041451">
    <property type="entry name" value="RecD2_SH13"/>
</dbReference>
<keyword evidence="1" id="KW-0547">Nucleotide-binding</keyword>
<dbReference type="InterPro" id="IPR050534">
    <property type="entry name" value="Coronavir_polyprotein_1ab"/>
</dbReference>
<dbReference type="Gene3D" id="3.40.50.300">
    <property type="entry name" value="P-loop containing nucleotide triphosphate hydrolases"/>
    <property type="match status" value="2"/>
</dbReference>
<dbReference type="Gene3D" id="2.30.30.940">
    <property type="match status" value="1"/>
</dbReference>
<evidence type="ECO:0000259" key="3">
    <source>
        <dbReference type="SMART" id="SM00382"/>
    </source>
</evidence>
<dbReference type="STRING" id="1703770.AMJ39_01910"/>
<dbReference type="InterPro" id="IPR055446">
    <property type="entry name" value="RecD2_N_OB"/>
</dbReference>
<dbReference type="Pfam" id="PF14490">
    <property type="entry name" value="HHH_RecD2"/>
    <property type="match status" value="1"/>
</dbReference>
<dbReference type="EMBL" id="LIZS01000007">
    <property type="protein sequence ID" value="KPJ54043.1"/>
    <property type="molecule type" value="Genomic_DNA"/>
</dbReference>
<keyword evidence="2" id="KW-0067">ATP-binding</keyword>
<dbReference type="PANTHER" id="PTHR43788:SF6">
    <property type="entry name" value="DNA HELICASE B"/>
    <property type="match status" value="1"/>
</dbReference>
<reference evidence="4 5" key="1">
    <citation type="journal article" date="2015" name="Microbiome">
        <title>Genomic resolution of linkages in carbon, nitrogen, and sulfur cycling among widespread estuary sediment bacteria.</title>
        <authorList>
            <person name="Baker B.J."/>
            <person name="Lazar C.S."/>
            <person name="Teske A.P."/>
            <person name="Dick G.J."/>
        </authorList>
    </citation>
    <scope>NUCLEOTIDE SEQUENCE [LARGE SCALE GENOMIC DNA]</scope>
    <source>
        <strain evidence="4">DG_24</strain>
    </source>
</reference>
<dbReference type="NCBIfam" id="TIGR01448">
    <property type="entry name" value="recD_rel"/>
    <property type="match status" value="1"/>
</dbReference>
<dbReference type="Proteomes" id="UP000052008">
    <property type="component" value="Unassembled WGS sequence"/>
</dbReference>
<evidence type="ECO:0000256" key="2">
    <source>
        <dbReference type="ARBA" id="ARBA00022840"/>
    </source>
</evidence>
<name>A0A0S7WVA7_UNCT6</name>
<dbReference type="GO" id="GO:0017116">
    <property type="term" value="F:single-stranded DNA helicase activity"/>
    <property type="evidence" value="ECO:0007669"/>
    <property type="project" value="TreeGrafter"/>
</dbReference>
<accession>A0A0S7WVA7</accession>
<dbReference type="SMART" id="SM00382">
    <property type="entry name" value="AAA"/>
    <property type="match status" value="1"/>
</dbReference>
<dbReference type="SUPFAM" id="SSF47781">
    <property type="entry name" value="RuvA domain 2-like"/>
    <property type="match status" value="1"/>
</dbReference>
<dbReference type="InterPro" id="IPR027785">
    <property type="entry name" value="UvrD-like_helicase_C"/>
</dbReference>
<sequence length="724" mass="80495">MGDHATTFEGVLERVVYTNDENGWSVVRLAVKGKRDLVTAVGSLPGVQPGESLRLRGEWVTDRKYGEQFRVDSFLTVKPSTLVGIERYLGSGLVKGIGKVMAARLVEHFGLETLDVIDEHPERLTEVDGIGPIRSSRITQAWEEQRKIKDVMLFLQSHGISSTYAIKIYRHYGDNAISVVKENPYQLAIDIFGIGFKTADRIAGRLGIAPDSPRRAEAGILYMLGELSDEGHLYYPRDRLASEAVTMLEIEADIIEAAVDRLAQGELLAVEPLSRGGEAVYLRSLHTAEVGASRRLAGLLSSDVLPIRIDIQRAIEWFESREEIALAPAQREAVGKAITSKVLVITGGPGTGKTTLINGIIQILEKKDRRILLCAPTGRAAKRLNEATGREAKTIHRLLEFSPKAMEFMRGQHNPLDADIVVIDEVSMVDAVLFYHVLKALPQHCQLILVGDVDQLPSVGPGSVLREVIGSGVVDVVRLTEIFRQARESLIVVNAHRVNRGEMPLLKAEGQDDFVYIEREEPDEIVALIKDLISERIPERMGVDPLDDIQLITPMHRGLLGARNLNAELQALLNPRGASIMRGSRMFRVGDRVMQIRNNYYLEVYNGDIGRIVDIDDIEKMVSVRYEDRVVSYEYSDLDELVLAYACSIHKSQGSEFPVVVMPLHTQHYVLLQRNLLYTGITRGRQTVVVVGSKRAIAIAVKNSKIKTRFTRLAERLTALASQS</sequence>
<dbReference type="HAMAP" id="MF_01488">
    <property type="entry name" value="RecD2"/>
    <property type="match status" value="1"/>
</dbReference>
<dbReference type="InterPro" id="IPR003593">
    <property type="entry name" value="AAA+_ATPase"/>
</dbReference>
<dbReference type="InterPro" id="IPR006345">
    <property type="entry name" value="RecD2"/>
</dbReference>
<dbReference type="PATRIC" id="fig|1703770.3.peg.425"/>
<evidence type="ECO:0000313" key="4">
    <source>
        <dbReference type="EMBL" id="KPJ54043.1"/>
    </source>
</evidence>
<dbReference type="Pfam" id="PF13538">
    <property type="entry name" value="UvrD_C_2"/>
    <property type="match status" value="1"/>
</dbReference>
<comment type="caution">
    <text evidence="4">The sequence shown here is derived from an EMBL/GenBank/DDBJ whole genome shotgun (WGS) entry which is preliminary data.</text>
</comment>
<dbReference type="GO" id="GO:0006310">
    <property type="term" value="P:DNA recombination"/>
    <property type="evidence" value="ECO:0007669"/>
    <property type="project" value="InterPro"/>
</dbReference>
<dbReference type="SUPFAM" id="SSF52540">
    <property type="entry name" value="P-loop containing nucleoside triphosphate hydrolases"/>
    <property type="match status" value="2"/>
</dbReference>
<protein>
    <submittedName>
        <fullName evidence="4">Recombinase RecD</fullName>
    </submittedName>
</protein>
<feature type="domain" description="AAA+ ATPase" evidence="3">
    <location>
        <begin position="339"/>
        <end position="480"/>
    </location>
</feature>
<dbReference type="CDD" id="cd17933">
    <property type="entry name" value="DEXSc_RecD-like"/>
    <property type="match status" value="1"/>
</dbReference>
<dbReference type="InterPro" id="IPR029493">
    <property type="entry name" value="RecD2-like_HHH"/>
</dbReference>
<organism evidence="4 5">
    <name type="scientific">candidate division TA06 bacterium DG_24</name>
    <dbReference type="NCBI Taxonomy" id="1703770"/>
    <lineage>
        <taxon>Bacteria</taxon>
        <taxon>Bacteria division TA06</taxon>
    </lineage>
</organism>
<dbReference type="GO" id="GO:0003677">
    <property type="term" value="F:DNA binding"/>
    <property type="evidence" value="ECO:0007669"/>
    <property type="project" value="InterPro"/>
</dbReference>
<dbReference type="GO" id="GO:0043139">
    <property type="term" value="F:5'-3' DNA helicase activity"/>
    <property type="evidence" value="ECO:0007669"/>
    <property type="project" value="InterPro"/>
</dbReference>
<dbReference type="Pfam" id="PF13245">
    <property type="entry name" value="AAA_19"/>
    <property type="match status" value="1"/>
</dbReference>
<dbReference type="Gene3D" id="1.10.10.2220">
    <property type="match status" value="1"/>
</dbReference>